<dbReference type="InterPro" id="IPR001796">
    <property type="entry name" value="DHFR_dom"/>
</dbReference>
<evidence type="ECO:0000256" key="6">
    <source>
        <dbReference type="ARBA" id="ARBA00023002"/>
    </source>
</evidence>
<name>A0A853F1L1_9GAMM</name>
<evidence type="ECO:0000256" key="4">
    <source>
        <dbReference type="ARBA" id="ARBA00022563"/>
    </source>
</evidence>
<dbReference type="AlphaFoldDB" id="A0A853F1L1"/>
<dbReference type="InterPro" id="IPR024072">
    <property type="entry name" value="DHFR-like_dom_sf"/>
</dbReference>
<dbReference type="GO" id="GO:0046452">
    <property type="term" value="P:dihydrofolate metabolic process"/>
    <property type="evidence" value="ECO:0007669"/>
    <property type="project" value="TreeGrafter"/>
</dbReference>
<dbReference type="PRINTS" id="PR00070">
    <property type="entry name" value="DHFR"/>
</dbReference>
<dbReference type="PROSITE" id="PS51330">
    <property type="entry name" value="DHFR_2"/>
    <property type="match status" value="1"/>
</dbReference>
<evidence type="ECO:0000313" key="11">
    <source>
        <dbReference type="Proteomes" id="UP000568751"/>
    </source>
</evidence>
<dbReference type="InterPro" id="IPR017925">
    <property type="entry name" value="DHFR_CS"/>
</dbReference>
<evidence type="ECO:0000256" key="5">
    <source>
        <dbReference type="ARBA" id="ARBA00022857"/>
    </source>
</evidence>
<dbReference type="GO" id="GO:0004146">
    <property type="term" value="F:dihydrofolate reductase activity"/>
    <property type="evidence" value="ECO:0007669"/>
    <property type="project" value="UniProtKB-EC"/>
</dbReference>
<evidence type="ECO:0000259" key="9">
    <source>
        <dbReference type="PROSITE" id="PS51330"/>
    </source>
</evidence>
<dbReference type="Proteomes" id="UP000568751">
    <property type="component" value="Unassembled WGS sequence"/>
</dbReference>
<dbReference type="SUPFAM" id="SSF53597">
    <property type="entry name" value="Dihydrofolate reductase-like"/>
    <property type="match status" value="1"/>
</dbReference>
<organism evidence="10 11">
    <name type="scientific">Candidatus Thiodubiliella endoseptemdiera</name>
    <dbReference type="NCBI Taxonomy" id="2738886"/>
    <lineage>
        <taxon>Bacteria</taxon>
        <taxon>Pseudomonadati</taxon>
        <taxon>Pseudomonadota</taxon>
        <taxon>Gammaproteobacteria</taxon>
        <taxon>Candidatus Pseudothioglobaceae</taxon>
        <taxon>Candidatus Thiodubiliella</taxon>
    </lineage>
</organism>
<sequence>MRLSIIVAMDDNQLIGKNNALPWHLPADLAYFKKTTTGKTVLMGRKTYDSIGKPLTNRRNIILSRTSNSSKIGKLLAV</sequence>
<evidence type="ECO:0000256" key="7">
    <source>
        <dbReference type="ARBA" id="ARBA00025067"/>
    </source>
</evidence>
<accession>A0A853F1L1</accession>
<evidence type="ECO:0000313" key="10">
    <source>
        <dbReference type="EMBL" id="NYT27784.1"/>
    </source>
</evidence>
<keyword evidence="5" id="KW-0521">NADP</keyword>
<keyword evidence="6" id="KW-0560">Oxidoreductase</keyword>
<proteinExistence type="inferred from homology"/>
<comment type="caution">
    <text evidence="10">The sequence shown here is derived from an EMBL/GenBank/DDBJ whole genome shotgun (WGS) entry which is preliminary data.</text>
</comment>
<dbReference type="GO" id="GO:0046654">
    <property type="term" value="P:tetrahydrofolate biosynthetic process"/>
    <property type="evidence" value="ECO:0007669"/>
    <property type="project" value="UniProtKB-UniPathway"/>
</dbReference>
<dbReference type="CDD" id="cd00209">
    <property type="entry name" value="DHFR"/>
    <property type="match status" value="1"/>
</dbReference>
<evidence type="ECO:0000256" key="3">
    <source>
        <dbReference type="ARBA" id="ARBA00012856"/>
    </source>
</evidence>
<gene>
    <name evidence="10" type="ORF">H0A76_07730</name>
</gene>
<dbReference type="GO" id="GO:0006730">
    <property type="term" value="P:one-carbon metabolic process"/>
    <property type="evidence" value="ECO:0007669"/>
    <property type="project" value="UniProtKB-KW"/>
</dbReference>
<comment type="similarity">
    <text evidence="2 8">Belongs to the dihydrofolate reductase family.</text>
</comment>
<dbReference type="EMBL" id="JACCHT010000001">
    <property type="protein sequence ID" value="NYT27784.1"/>
    <property type="molecule type" value="Genomic_DNA"/>
</dbReference>
<dbReference type="PROSITE" id="PS00075">
    <property type="entry name" value="DHFR_1"/>
    <property type="match status" value="1"/>
</dbReference>
<dbReference type="GO" id="GO:0046655">
    <property type="term" value="P:folic acid metabolic process"/>
    <property type="evidence" value="ECO:0007669"/>
    <property type="project" value="TreeGrafter"/>
</dbReference>
<dbReference type="PANTHER" id="PTHR48069:SF3">
    <property type="entry name" value="DIHYDROFOLATE REDUCTASE"/>
    <property type="match status" value="1"/>
</dbReference>
<evidence type="ECO:0000256" key="8">
    <source>
        <dbReference type="RuleBase" id="RU004474"/>
    </source>
</evidence>
<dbReference type="InterPro" id="IPR012259">
    <property type="entry name" value="DHFR"/>
</dbReference>
<protein>
    <recommendedName>
        <fullName evidence="3">dihydrofolate reductase</fullName>
        <ecNumber evidence="3">1.5.1.3</ecNumber>
    </recommendedName>
</protein>
<keyword evidence="4" id="KW-0554">One-carbon metabolism</keyword>
<dbReference type="EC" id="1.5.1.3" evidence="3"/>
<evidence type="ECO:0000256" key="1">
    <source>
        <dbReference type="ARBA" id="ARBA00004903"/>
    </source>
</evidence>
<evidence type="ECO:0000256" key="2">
    <source>
        <dbReference type="ARBA" id="ARBA00009539"/>
    </source>
</evidence>
<comment type="pathway">
    <text evidence="1">Cofactor biosynthesis; tetrahydrofolate biosynthesis; 5,6,7,8-tetrahydrofolate from 7,8-dihydrofolate: step 1/1.</text>
</comment>
<feature type="domain" description="DHFR" evidence="9">
    <location>
        <begin position="2"/>
        <end position="78"/>
    </location>
</feature>
<dbReference type="GO" id="GO:0005829">
    <property type="term" value="C:cytosol"/>
    <property type="evidence" value="ECO:0007669"/>
    <property type="project" value="TreeGrafter"/>
</dbReference>
<dbReference type="Gene3D" id="3.40.430.10">
    <property type="entry name" value="Dihydrofolate Reductase, subunit A"/>
    <property type="match status" value="1"/>
</dbReference>
<dbReference type="PANTHER" id="PTHR48069">
    <property type="entry name" value="DIHYDROFOLATE REDUCTASE"/>
    <property type="match status" value="1"/>
</dbReference>
<dbReference type="UniPathway" id="UPA00077">
    <property type="reaction ID" value="UER00158"/>
</dbReference>
<dbReference type="GO" id="GO:0050661">
    <property type="term" value="F:NADP binding"/>
    <property type="evidence" value="ECO:0007669"/>
    <property type="project" value="InterPro"/>
</dbReference>
<comment type="function">
    <text evidence="7">Key enzyme in folate metabolism. Catalyzes an essential reaction for de novo glycine and purine synthesis, and for DNA precursor synthesis.</text>
</comment>
<dbReference type="Pfam" id="PF00186">
    <property type="entry name" value="DHFR_1"/>
    <property type="match status" value="1"/>
</dbReference>
<reference evidence="10 11" key="1">
    <citation type="submission" date="2020-05" db="EMBL/GenBank/DDBJ databases">
        <title>Horizontal transmission and recombination maintain forever young bacterial symbiont genomes.</title>
        <authorList>
            <person name="Russell S.L."/>
            <person name="Pepper-Tunick E."/>
            <person name="Svedberg J."/>
            <person name="Byrne A."/>
            <person name="Ruelas Castillo J."/>
            <person name="Vollmers C."/>
            <person name="Beinart R.A."/>
            <person name="Corbett-Detig R."/>
        </authorList>
    </citation>
    <scope>NUCLEOTIDE SEQUENCE [LARGE SCALE GENOMIC DNA]</scope>
    <source>
        <strain evidence="10">455</strain>
    </source>
</reference>